<name>A0A7U2ESD1_PHANO</name>
<sequence length="473" mass="52868">MSAHEDEGDVVEDSVIVIQPGLVLAPVSPPAPQNNRTRRVKKAANEKEVQPPGDPKVYLGSSSLGLVAISDSQYGLAGAWSASLISAHQVSAIDRAKYYLRRRTKDRIVFNFMDASEQNLAENDVQFIEHDKLLMASPFYARLSRADPARVVGVPEDFCVKTVNAFSQMISPVHAKALPTHYLWPSEKPVAGAYDRFGAVQPEKINWSVSYLLKLHVFARHMQVWFVCDMVLDRMHWMINEQAKFRGIYGQLKKQDDCTKTQGQIKTVCLPPVSDLDSFSIAADDIEPAWLRLLAERPIDTRSLTFFRDAIHALGGSSETDWLDDTYEPVQDLFKQADVHGYLTNASREQFCTQYHHHTDGEPCYTAAAEHSTEYFVELLYTTTSRDELLMLSKHAASPNGVTSMTYPALGPAQDLKSANSSREMLKAEKLVLMTEIELGSAKAALLKARKAGPKQKERAIKLAKRMAQGLRK</sequence>
<accession>A0A7U2ESD1</accession>
<evidence type="ECO:0000256" key="1">
    <source>
        <dbReference type="SAM" id="MobiDB-lite"/>
    </source>
</evidence>
<dbReference type="EMBL" id="CP069024">
    <property type="protein sequence ID" value="QRC92153.1"/>
    <property type="molecule type" value="Genomic_DNA"/>
</dbReference>
<feature type="region of interest" description="Disordered" evidence="1">
    <location>
        <begin position="27"/>
        <end position="55"/>
    </location>
</feature>
<protein>
    <submittedName>
        <fullName evidence="2">Uncharacterized protein</fullName>
    </submittedName>
</protein>
<dbReference type="RefSeq" id="XP_001792919.1">
    <property type="nucleotide sequence ID" value="XM_001792867.1"/>
</dbReference>
<evidence type="ECO:0000313" key="2">
    <source>
        <dbReference type="EMBL" id="QRC92153.1"/>
    </source>
</evidence>
<dbReference type="OrthoDB" id="3797183at2759"/>
<dbReference type="KEGG" id="pno:SNOG_02308"/>
<dbReference type="AlphaFoldDB" id="A0A7U2ESD1"/>
<dbReference type="Proteomes" id="UP000663193">
    <property type="component" value="Chromosome 2"/>
</dbReference>
<evidence type="ECO:0000313" key="3">
    <source>
        <dbReference type="Proteomes" id="UP000663193"/>
    </source>
</evidence>
<proteinExistence type="predicted"/>
<reference evidence="3" key="1">
    <citation type="journal article" date="2021" name="BMC Genomics">
        <title>Chromosome-level genome assembly and manually-curated proteome of model necrotroph Parastagonospora nodorum Sn15 reveals a genome-wide trove of candidate effector homologs, and redundancy of virulence-related functions within an accessory chromosome.</title>
        <authorList>
            <person name="Bertazzoni S."/>
            <person name="Jones D.A.B."/>
            <person name="Phan H.T."/>
            <person name="Tan K.-C."/>
            <person name="Hane J.K."/>
        </authorList>
    </citation>
    <scope>NUCLEOTIDE SEQUENCE [LARGE SCALE GENOMIC DNA]</scope>
    <source>
        <strain evidence="3">SN15 / ATCC MYA-4574 / FGSC 10173)</strain>
    </source>
</reference>
<gene>
    <name evidence="2" type="ORF">JI435_023080</name>
</gene>
<organism evidence="2 3">
    <name type="scientific">Phaeosphaeria nodorum (strain SN15 / ATCC MYA-4574 / FGSC 10173)</name>
    <name type="common">Glume blotch fungus</name>
    <name type="synonym">Parastagonospora nodorum</name>
    <dbReference type="NCBI Taxonomy" id="321614"/>
    <lineage>
        <taxon>Eukaryota</taxon>
        <taxon>Fungi</taxon>
        <taxon>Dikarya</taxon>
        <taxon>Ascomycota</taxon>
        <taxon>Pezizomycotina</taxon>
        <taxon>Dothideomycetes</taxon>
        <taxon>Pleosporomycetidae</taxon>
        <taxon>Pleosporales</taxon>
        <taxon>Pleosporineae</taxon>
        <taxon>Phaeosphaeriaceae</taxon>
        <taxon>Parastagonospora</taxon>
    </lineage>
</organism>
<dbReference type="VEuPathDB" id="FungiDB:JI435_023080"/>
<keyword evidence="3" id="KW-1185">Reference proteome</keyword>